<dbReference type="GO" id="GO:0016740">
    <property type="term" value="F:transferase activity"/>
    <property type="evidence" value="ECO:0007669"/>
    <property type="project" value="UniProtKB-KW"/>
</dbReference>
<reference evidence="6 7" key="1">
    <citation type="journal article" date="2014" name="J Genomics">
        <title>Draft Genome Sequence of the Extremely Halophilic Phototrophic Purple Sulfur Bacterium Halorhodospira halochloris.</title>
        <authorList>
            <person name="Singh K.S."/>
            <person name="Kirksey J."/>
            <person name="Hoff W.D."/>
            <person name="Deole R."/>
        </authorList>
    </citation>
    <scope>NUCLEOTIDE SEQUENCE [LARGE SCALE GENOMIC DNA]</scope>
    <source>
        <strain evidence="6 7">A</strain>
    </source>
</reference>
<dbReference type="InterPro" id="IPR036477">
    <property type="entry name" value="Formyl_transf_N_sf"/>
</dbReference>
<protein>
    <recommendedName>
        <fullName evidence="3 4">Formyltetrahydrofolate deformylase</fullName>
        <ecNumber evidence="3 4">3.5.1.10</ecNumber>
    </recommendedName>
    <alternativeName>
        <fullName evidence="3">Formyl-FH(4) hydrolase</fullName>
    </alternativeName>
</protein>
<dbReference type="SUPFAM" id="SSF53328">
    <property type="entry name" value="Formyltransferase"/>
    <property type="match status" value="1"/>
</dbReference>
<dbReference type="AlphaFoldDB" id="W8L636"/>
<dbReference type="Pfam" id="PF01842">
    <property type="entry name" value="ACT"/>
    <property type="match status" value="1"/>
</dbReference>
<comment type="pathway">
    <text evidence="3">Purine metabolism; IMP biosynthesis via de novo pathway; formate from 10-formyl-5,6,7,8-tetrahydrofolate: step 1/1.</text>
</comment>
<keyword evidence="1 3" id="KW-0554">One-carbon metabolism</keyword>
<comment type="catalytic activity">
    <reaction evidence="3">
        <text>(6R)-10-formyltetrahydrofolate + H2O = (6S)-5,6,7,8-tetrahydrofolate + formate + H(+)</text>
        <dbReference type="Rhea" id="RHEA:19833"/>
        <dbReference type="ChEBI" id="CHEBI:15377"/>
        <dbReference type="ChEBI" id="CHEBI:15378"/>
        <dbReference type="ChEBI" id="CHEBI:15740"/>
        <dbReference type="ChEBI" id="CHEBI:57453"/>
        <dbReference type="ChEBI" id="CHEBI:195366"/>
        <dbReference type="EC" id="3.5.1.10"/>
    </reaction>
</comment>
<dbReference type="EMBL" id="CP007268">
    <property type="protein sequence ID" value="AHK79345.1"/>
    <property type="molecule type" value="Genomic_DNA"/>
</dbReference>
<dbReference type="PRINTS" id="PR01575">
    <property type="entry name" value="FFH4HYDRLASE"/>
</dbReference>
<dbReference type="Proteomes" id="UP000019442">
    <property type="component" value="Chromosome"/>
</dbReference>
<dbReference type="PANTHER" id="PTHR42706:SF1">
    <property type="entry name" value="FORMYLTETRAHYDROFOLATE DEFORMYLASE 2, MITOCHONDRIAL"/>
    <property type="match status" value="1"/>
</dbReference>
<dbReference type="HAMAP" id="MF_01927">
    <property type="entry name" value="PurU"/>
    <property type="match status" value="1"/>
</dbReference>
<keyword evidence="6" id="KW-0808">Transferase</keyword>
<dbReference type="PROSITE" id="PS51671">
    <property type="entry name" value="ACT"/>
    <property type="match status" value="1"/>
</dbReference>
<dbReference type="NCBIfam" id="TIGR00655">
    <property type="entry name" value="PurU"/>
    <property type="match status" value="1"/>
</dbReference>
<dbReference type="InterPro" id="IPR045865">
    <property type="entry name" value="ACT-like_dom_sf"/>
</dbReference>
<dbReference type="InterPro" id="IPR002912">
    <property type="entry name" value="ACT_dom"/>
</dbReference>
<dbReference type="GO" id="GO:0008864">
    <property type="term" value="F:formyltetrahydrofolate deformylase activity"/>
    <property type="evidence" value="ECO:0007669"/>
    <property type="project" value="UniProtKB-UniRule"/>
</dbReference>
<dbReference type="EC" id="3.5.1.10" evidence="3 4"/>
<keyword evidence="2 3" id="KW-0378">Hydrolase</keyword>
<dbReference type="InterPro" id="IPR044074">
    <property type="entry name" value="PurU_ACT"/>
</dbReference>
<dbReference type="PATRIC" id="fig|1354791.3.peg.2354"/>
<dbReference type="PIRSF" id="PIRSF036480">
    <property type="entry name" value="FormyFH4_hydr"/>
    <property type="match status" value="1"/>
</dbReference>
<gene>
    <name evidence="3" type="primary">purU</name>
    <name evidence="6" type="ORF">M911_09530</name>
</gene>
<dbReference type="NCBIfam" id="NF004684">
    <property type="entry name" value="PRK06027.1"/>
    <property type="match status" value="1"/>
</dbReference>
<dbReference type="HOGENOM" id="CLU_038395_3_0_6"/>
<comment type="function">
    <text evidence="3">Catalyzes the hydrolysis of 10-formyltetrahydrofolate (formyl-FH4) to formate and tetrahydrofolate (FH4).</text>
</comment>
<evidence type="ECO:0000313" key="7">
    <source>
        <dbReference type="Proteomes" id="UP000019442"/>
    </source>
</evidence>
<dbReference type="CDD" id="cd08648">
    <property type="entry name" value="FMT_core_Formyl-FH4-Hydrolase_C"/>
    <property type="match status" value="1"/>
</dbReference>
<evidence type="ECO:0000313" key="6">
    <source>
        <dbReference type="EMBL" id="AHK79345.1"/>
    </source>
</evidence>
<sequence>MVHVAEGLSVPGTPVRFRLTVSCPDRVGIVAAVSGFLAGHGGSITEASQHCDPVTGWFFMRYEIDAGTLPFDADGLRHAFAPVAEAYGMHWQVTDASRPRRVVPLVSRQDHCLTDLLYRWRSQEMFLEIPCVISNHETMRDYVEWHGIPYYHVPVDPRHKTAAFERISSLVEEARADVVVLARYMQILPPEMCQRFAGRVINIHHSFLPSFVGARPYHKAFERGVKLIGATCHYVTDELDEGPIIEQDVVRVRHDHTVDELVRLGRDVERTVLSRGLRYHLEDRVLIHGNKTVVFS</sequence>
<dbReference type="SUPFAM" id="SSF55021">
    <property type="entry name" value="ACT-like"/>
    <property type="match status" value="1"/>
</dbReference>
<feature type="domain" description="ACT" evidence="5">
    <location>
        <begin position="18"/>
        <end position="101"/>
    </location>
</feature>
<feature type="active site" evidence="3">
    <location>
        <position position="240"/>
    </location>
</feature>
<dbReference type="InterPro" id="IPR002376">
    <property type="entry name" value="Formyl_transf_N"/>
</dbReference>
<name>W8L636_9GAMM</name>
<proteinExistence type="inferred from homology"/>
<evidence type="ECO:0000256" key="1">
    <source>
        <dbReference type="ARBA" id="ARBA00022563"/>
    </source>
</evidence>
<dbReference type="GO" id="GO:0006730">
    <property type="term" value="P:one-carbon metabolic process"/>
    <property type="evidence" value="ECO:0007669"/>
    <property type="project" value="UniProtKB-KW"/>
</dbReference>
<keyword evidence="7" id="KW-1185">Reference proteome</keyword>
<evidence type="ECO:0000256" key="4">
    <source>
        <dbReference type="NCBIfam" id="TIGR00655"/>
    </source>
</evidence>
<dbReference type="Pfam" id="PF00551">
    <property type="entry name" value="Formyl_trans_N"/>
    <property type="match status" value="1"/>
</dbReference>
<dbReference type="InterPro" id="IPR041729">
    <property type="entry name" value="Formyl-FH4-Hydrolase_C"/>
</dbReference>
<evidence type="ECO:0000259" key="5">
    <source>
        <dbReference type="PROSITE" id="PS51671"/>
    </source>
</evidence>
<dbReference type="CDD" id="cd04875">
    <property type="entry name" value="ACT_F4HF-DF"/>
    <property type="match status" value="1"/>
</dbReference>
<evidence type="ECO:0000256" key="2">
    <source>
        <dbReference type="ARBA" id="ARBA00022801"/>
    </source>
</evidence>
<keyword evidence="3" id="KW-0658">Purine biosynthesis</keyword>
<dbReference type="UniPathway" id="UPA00074">
    <property type="reaction ID" value="UER00170"/>
</dbReference>
<dbReference type="GO" id="GO:0006189">
    <property type="term" value="P:'de novo' IMP biosynthetic process"/>
    <property type="evidence" value="ECO:0007669"/>
    <property type="project" value="UniProtKB-UniRule"/>
</dbReference>
<dbReference type="PANTHER" id="PTHR42706">
    <property type="entry name" value="FORMYLTETRAHYDROFOLATE DEFORMYLASE"/>
    <property type="match status" value="1"/>
</dbReference>
<organism evidence="6 7">
    <name type="scientific">Ectothiorhodospira haloalkaliphila</name>
    <dbReference type="NCBI Taxonomy" id="421628"/>
    <lineage>
        <taxon>Bacteria</taxon>
        <taxon>Pseudomonadati</taxon>
        <taxon>Pseudomonadota</taxon>
        <taxon>Gammaproteobacteria</taxon>
        <taxon>Chromatiales</taxon>
        <taxon>Ectothiorhodospiraceae</taxon>
        <taxon>Ectothiorhodospira</taxon>
    </lineage>
</organism>
<evidence type="ECO:0000256" key="3">
    <source>
        <dbReference type="HAMAP-Rule" id="MF_01927"/>
    </source>
</evidence>
<dbReference type="KEGG" id="hhc:M911_09530"/>
<dbReference type="Gene3D" id="3.40.50.170">
    <property type="entry name" value="Formyl transferase, N-terminal domain"/>
    <property type="match status" value="1"/>
</dbReference>
<dbReference type="Gene3D" id="3.30.70.260">
    <property type="match status" value="1"/>
</dbReference>
<accession>W8L636</accession>
<reference evidence="7" key="2">
    <citation type="submission" date="2014-02" db="EMBL/GenBank/DDBJ databases">
        <title>Draft Genome Sequence of extremely halophilic bacteria Halorhodospira halochloris.</title>
        <authorList>
            <person name="Singh K.S."/>
        </authorList>
    </citation>
    <scope>NUCLEOTIDE SEQUENCE [LARGE SCALE GENOMIC DNA]</scope>
    <source>
        <strain evidence="7">A</strain>
    </source>
</reference>
<dbReference type="InterPro" id="IPR004810">
    <property type="entry name" value="PurU"/>
</dbReference>
<comment type="similarity">
    <text evidence="3">Belongs to the PurU family.</text>
</comment>